<reference evidence="13" key="1">
    <citation type="submission" date="2015-02" db="EMBL/GenBank/DDBJ databases">
        <title>Genome sequencing for Strongylocentrotus purpuratus.</title>
        <authorList>
            <person name="Murali S."/>
            <person name="Liu Y."/>
            <person name="Vee V."/>
            <person name="English A."/>
            <person name="Wang M."/>
            <person name="Skinner E."/>
            <person name="Han Y."/>
            <person name="Muzny D.M."/>
            <person name="Worley K.C."/>
            <person name="Gibbs R.A."/>
        </authorList>
    </citation>
    <scope>NUCLEOTIDE SEQUENCE</scope>
</reference>
<dbReference type="GO" id="GO:0043488">
    <property type="term" value="P:regulation of mRNA stability"/>
    <property type="evidence" value="ECO:0000318"/>
    <property type="project" value="GO_Central"/>
</dbReference>
<dbReference type="PROSITE" id="PS50103">
    <property type="entry name" value="ZF_C3H1"/>
    <property type="match status" value="1"/>
</dbReference>
<dbReference type="FunCoup" id="A0A7M7R9H4">
    <property type="interactions" value="1139"/>
</dbReference>
<feature type="compositionally biased region" description="Polar residues" evidence="10">
    <location>
        <begin position="119"/>
        <end position="170"/>
    </location>
</feature>
<reference evidence="12" key="2">
    <citation type="submission" date="2021-01" db="UniProtKB">
        <authorList>
            <consortium name="EnsemblMetazoa"/>
        </authorList>
    </citation>
    <scope>IDENTIFICATION</scope>
</reference>
<feature type="compositionally biased region" description="Basic and acidic residues" evidence="10">
    <location>
        <begin position="197"/>
        <end position="206"/>
    </location>
</feature>
<keyword evidence="6 9" id="KW-0863">Zinc-finger</keyword>
<evidence type="ECO:0000313" key="12">
    <source>
        <dbReference type="EnsemblMetazoa" id="XP_781117"/>
    </source>
</evidence>
<dbReference type="EnsemblMetazoa" id="XM_776024">
    <property type="protein sequence ID" value="XP_781117"/>
    <property type="gene ID" value="LOC575638"/>
</dbReference>
<feature type="compositionally biased region" description="Basic and acidic residues" evidence="10">
    <location>
        <begin position="235"/>
        <end position="259"/>
    </location>
</feature>
<keyword evidence="4 9" id="KW-0479">Metal-binding</keyword>
<feature type="region of interest" description="Disordered" evidence="10">
    <location>
        <begin position="327"/>
        <end position="349"/>
    </location>
</feature>
<feature type="compositionally biased region" description="Acidic residues" evidence="10">
    <location>
        <begin position="496"/>
        <end position="541"/>
    </location>
</feature>
<dbReference type="AlphaFoldDB" id="A0A7M7R9H4"/>
<evidence type="ECO:0000256" key="5">
    <source>
        <dbReference type="ARBA" id="ARBA00022737"/>
    </source>
</evidence>
<organism evidence="12 13">
    <name type="scientific">Strongylocentrotus purpuratus</name>
    <name type="common">Purple sea urchin</name>
    <dbReference type="NCBI Taxonomy" id="7668"/>
    <lineage>
        <taxon>Eukaryota</taxon>
        <taxon>Metazoa</taxon>
        <taxon>Echinodermata</taxon>
        <taxon>Eleutherozoa</taxon>
        <taxon>Echinozoa</taxon>
        <taxon>Echinoidea</taxon>
        <taxon>Euechinoidea</taxon>
        <taxon>Echinacea</taxon>
        <taxon>Camarodonta</taxon>
        <taxon>Echinidea</taxon>
        <taxon>Strongylocentrotidae</taxon>
        <taxon>Strongylocentrotus</taxon>
    </lineage>
</organism>
<feature type="compositionally biased region" description="Basic and acidic residues" evidence="10">
    <location>
        <begin position="76"/>
        <end position="88"/>
    </location>
</feature>
<dbReference type="InterPro" id="IPR040366">
    <property type="entry name" value="Nab2/ZC3H14"/>
</dbReference>
<feature type="zinc finger region" description="C3H1-type" evidence="9">
    <location>
        <begin position="805"/>
        <end position="838"/>
    </location>
</feature>
<sequence>MEMGKAISQKIREAIRAKLIDLGNYVDEELPDYIMVMIANKKTEEQMEDDLALFLGTNTDKFCGWLQGVLKKLQAARDEQKERKEKGKDKKKKSKKKDDKKDKRHRTSSETKADDQGEGSKSSAGTDTVKQPNETTSSTEVAQISDLNPVEKTSQKPAQSAPKASTETAASSGSVPTTSSSQPVISLFQDTDDFFDEEIKMNEAAKKPAATDSVKSTQVKGKGKIQSVLSQSHTSPKEKAKEVKKVSPKAMTKESREHSTQFTVAMGGGSSRIPARDRPESVPVRGSVKSRLGAPAVKRRAEVEEKPRILTTMSTVVRVPIVTMKRSGPGSVIGQVIEGNDEDSDDDEPVVKRMASTVKPRRRQPLPKTKQNSMALLKKAITQAQESTSVFPAAGQFSEPRRMIVRSASQPGTMKIVARSIPADKEPSSKRQAAPKTMFTAAVRATNQAEVTPRPSTKASVSVRPLGLMSRSRFKEANERNFDAHTYQRVEKKAEEEEEEVEAKELEEEVEEEREDEQEQEDVAENVENVEEDDDVEEREIELERATADSPGESVEDEDDQRQIIKIMEADEAEPVVVVEPDEGDVKVVELIEEDEREMEIQEQVYDTRNTTIVRPLQYDRLTTVQKRERPSQPQPQYQFSPPAPEDSNPRFIVTMEGKKRKPPLRQDTRGVRNQAPAMPTGSQYNPTPISRLDPNQRFLLSRYEPSEEMEMDSLEEKSFEYEPTQPMQYQQVVFKERSSLFEKELPMKRVGPTEHQLVKDSLYSPPQPQVAPVTFTLQESDEEHGHAEMEEKVNERCKFWPACKNGSECNFFHPSTPCRTFPNCKFGDKCLFIHPNCKFDATCMNPTCPYTHATRTKPAPIIIQAPPIRAFPTFKQTAANKMVCKFYPHCGNTKCPFIHPAPKMCRYNISCTRPDCKFQHTQVAARSAMKWTKDQHVSERKFASKSSTSSNVPS</sequence>
<comment type="subcellular location">
    <subcellularLocation>
        <location evidence="1">Nucleus</location>
    </subcellularLocation>
</comment>
<dbReference type="GO" id="GO:0008270">
    <property type="term" value="F:zinc ion binding"/>
    <property type="evidence" value="ECO:0007669"/>
    <property type="project" value="UniProtKB-KW"/>
</dbReference>
<protein>
    <recommendedName>
        <fullName evidence="3">Zinc finger CCCH domain-containing protein 14</fullName>
    </recommendedName>
</protein>
<evidence type="ECO:0000256" key="6">
    <source>
        <dbReference type="ARBA" id="ARBA00022771"/>
    </source>
</evidence>
<evidence type="ECO:0000256" key="4">
    <source>
        <dbReference type="ARBA" id="ARBA00022723"/>
    </source>
</evidence>
<feature type="compositionally biased region" description="Basic and acidic residues" evidence="10">
    <location>
        <begin position="473"/>
        <end position="495"/>
    </location>
</feature>
<dbReference type="RefSeq" id="XP_781117.4">
    <property type="nucleotide sequence ID" value="XM_776024.5"/>
</dbReference>
<name>A0A7M7R9H4_STRPU</name>
<feature type="compositionally biased region" description="Polar residues" evidence="10">
    <location>
        <begin position="445"/>
        <end position="460"/>
    </location>
</feature>
<proteinExistence type="inferred from homology"/>
<evidence type="ECO:0000313" key="13">
    <source>
        <dbReference type="Proteomes" id="UP000007110"/>
    </source>
</evidence>
<feature type="region of interest" description="Disordered" evidence="10">
    <location>
        <begin position="617"/>
        <end position="694"/>
    </location>
</feature>
<dbReference type="InterPro" id="IPR000571">
    <property type="entry name" value="Znf_CCCH"/>
</dbReference>
<dbReference type="Gene3D" id="4.10.1000.30">
    <property type="match status" value="2"/>
</dbReference>
<dbReference type="GO" id="GO:0008143">
    <property type="term" value="F:poly(A) binding"/>
    <property type="evidence" value="ECO:0000318"/>
    <property type="project" value="GO_Central"/>
</dbReference>
<feature type="compositionally biased region" description="Acidic residues" evidence="10">
    <location>
        <begin position="339"/>
        <end position="348"/>
    </location>
</feature>
<dbReference type="PANTHER" id="PTHR14738:SF29">
    <property type="entry name" value="ZINC FINGER CCCH DOMAIN-CONTAINING PROTEIN 14"/>
    <property type="match status" value="1"/>
</dbReference>
<dbReference type="Pfam" id="PF14608">
    <property type="entry name" value="zf-CCCH_2"/>
    <property type="match status" value="5"/>
</dbReference>
<accession>A0A7M7R9H4</accession>
<dbReference type="Gene3D" id="1.20.1390.10">
    <property type="entry name" value="PWI domain"/>
    <property type="match status" value="1"/>
</dbReference>
<dbReference type="InParanoid" id="A0A7M7R9H4"/>
<dbReference type="GO" id="GO:0005737">
    <property type="term" value="C:cytoplasm"/>
    <property type="evidence" value="ECO:0000318"/>
    <property type="project" value="GO_Central"/>
</dbReference>
<evidence type="ECO:0000259" key="11">
    <source>
        <dbReference type="PROSITE" id="PS50103"/>
    </source>
</evidence>
<dbReference type="KEGG" id="spu:575638"/>
<keyword evidence="8" id="KW-0539">Nucleus</keyword>
<evidence type="ECO:0000256" key="1">
    <source>
        <dbReference type="ARBA" id="ARBA00004123"/>
    </source>
</evidence>
<dbReference type="OMA" id="FCEYYHP"/>
<dbReference type="PANTHER" id="PTHR14738">
    <property type="entry name" value="ZINC FINGER CCCH DOMAIN-CONTAINING PROTEIN 14"/>
    <property type="match status" value="1"/>
</dbReference>
<keyword evidence="13" id="KW-1185">Reference proteome</keyword>
<keyword evidence="5" id="KW-0677">Repeat</keyword>
<feature type="region of interest" description="Disordered" evidence="10">
    <location>
        <begin position="76"/>
        <end position="301"/>
    </location>
</feature>
<feature type="compositionally biased region" description="Low complexity" evidence="10">
    <location>
        <begin position="171"/>
        <end position="186"/>
    </location>
</feature>
<dbReference type="FunFam" id="4.10.1000.30:FF:000001">
    <property type="entry name" value="Zinc finger CCCH domain-containing protein 14"/>
    <property type="match status" value="1"/>
</dbReference>
<evidence type="ECO:0000256" key="3">
    <source>
        <dbReference type="ARBA" id="ARBA00015071"/>
    </source>
</evidence>
<feature type="region of interest" description="Disordered" evidence="10">
    <location>
        <begin position="418"/>
        <end position="560"/>
    </location>
</feature>
<evidence type="ECO:0000256" key="8">
    <source>
        <dbReference type="ARBA" id="ARBA00023242"/>
    </source>
</evidence>
<dbReference type="OrthoDB" id="5589010at2759"/>
<feature type="domain" description="C3H1-type" evidence="11">
    <location>
        <begin position="805"/>
        <end position="838"/>
    </location>
</feature>
<keyword evidence="7 9" id="KW-0862">Zinc</keyword>
<evidence type="ECO:0000256" key="10">
    <source>
        <dbReference type="SAM" id="MobiDB-lite"/>
    </source>
</evidence>
<evidence type="ECO:0000256" key="9">
    <source>
        <dbReference type="PROSITE-ProRule" id="PRU00723"/>
    </source>
</evidence>
<dbReference type="GO" id="GO:0005634">
    <property type="term" value="C:nucleus"/>
    <property type="evidence" value="ECO:0000318"/>
    <property type="project" value="GO_Central"/>
</dbReference>
<dbReference type="SMART" id="SM00356">
    <property type="entry name" value="ZnF_C3H1"/>
    <property type="match status" value="3"/>
</dbReference>
<dbReference type="GeneID" id="575638"/>
<dbReference type="Proteomes" id="UP000007110">
    <property type="component" value="Unassembled WGS sequence"/>
</dbReference>
<comment type="similarity">
    <text evidence="2">Belongs to the ZC3H14 family.</text>
</comment>
<evidence type="ECO:0000256" key="7">
    <source>
        <dbReference type="ARBA" id="ARBA00022833"/>
    </source>
</evidence>
<dbReference type="CTD" id="79882"/>
<feature type="compositionally biased region" description="Basic and acidic residues" evidence="10">
    <location>
        <begin position="96"/>
        <end position="115"/>
    </location>
</feature>
<evidence type="ECO:0000256" key="2">
    <source>
        <dbReference type="ARBA" id="ARBA00008423"/>
    </source>
</evidence>